<comment type="caution">
    <text evidence="8">The sequence shown here is derived from an EMBL/GenBank/DDBJ whole genome shotgun (WGS) entry which is preliminary data.</text>
</comment>
<gene>
    <name evidence="8" type="ORF">FHR80_004413</name>
</gene>
<dbReference type="GO" id="GO:0004553">
    <property type="term" value="F:hydrolase activity, hydrolyzing O-glycosyl compounds"/>
    <property type="evidence" value="ECO:0007669"/>
    <property type="project" value="InterPro"/>
</dbReference>
<dbReference type="Proteomes" id="UP000518206">
    <property type="component" value="Unassembled WGS sequence"/>
</dbReference>
<reference evidence="8 9" key="1">
    <citation type="submission" date="2020-08" db="EMBL/GenBank/DDBJ databases">
        <title>The Agave Microbiome: Exploring the role of microbial communities in plant adaptations to desert environments.</title>
        <authorList>
            <person name="Partida-Martinez L.P."/>
        </authorList>
    </citation>
    <scope>NUCLEOTIDE SEQUENCE [LARGE SCALE GENOMIC DNA]</scope>
    <source>
        <strain evidence="8 9">RAS26</strain>
    </source>
</reference>
<evidence type="ECO:0000256" key="6">
    <source>
        <dbReference type="PIRSR" id="PIRSR606710-2"/>
    </source>
</evidence>
<reference evidence="8 9" key="2">
    <citation type="submission" date="2020-08" db="EMBL/GenBank/DDBJ databases">
        <authorList>
            <person name="Partida-Martinez L."/>
            <person name="Huntemann M."/>
            <person name="Clum A."/>
            <person name="Wang J."/>
            <person name="Palaniappan K."/>
            <person name="Ritter S."/>
            <person name="Chen I.-M."/>
            <person name="Stamatis D."/>
            <person name="Reddy T."/>
            <person name="O'Malley R."/>
            <person name="Daum C."/>
            <person name="Shapiro N."/>
            <person name="Ivanova N."/>
            <person name="Kyrpides N."/>
            <person name="Woyke T."/>
        </authorList>
    </citation>
    <scope>NUCLEOTIDE SEQUENCE [LARGE SCALE GENOMIC DNA]</scope>
    <source>
        <strain evidence="8 9">RAS26</strain>
    </source>
</reference>
<sequence>MRRFSVPSRSSAAPAASVTAAARGSASAAAGRGSASTAARATAAARASATASASAAARATATASAAVLAAGLLLAGPAGATTGPEALDGLGGGSGGPHGAVRSTPYTNPVSAGFADTYADPAVIRGKDGWWYAYGTTDPLREGEGVRHLLPISRSSDLVSWEYVGDAFTEDTLPAWADAGRGAALWAPDIRYVDGEYRLYYVVTDTTTGPDDPDEPNDNAIGVATAPTPVGPWTDAGDPVVDPRRGAGASGDFRWTFDPHHVVGPDGTEHLFYGSYYGGIWVTELAEDGTEAVGEPVQVAIDNKYEGAYVVQRDGWWYLFASSANCCAGPTTGYSVHVGRSRDLAGPYVDREGVPLDRSRAGGTPVLAPNGNRWVGTGHNAVVTDLAGQDWIVYHAIDRADPYLDGTEGINERPMLIDRLDWVDGWPTARAGAWASEDRQRGPVTGRVTGFDDGISRTWQAVGRWTTGTDDDAGPHAVSGAPGRTGVGALVTHRTHGDGVRVEADLRADPGVTARHGLLAGYRTRGGAGRLERLTDNADARRGPVDQVSAAIDPATRELVVEATVRGRSVARAAAPLPADLDLTTWHSAVLTVRDGVAEAELTHARLGDPLAAVTLELPRGARAPGSAGAFAAGPGVHVDNLSALPTARPVTRTVPLARPGDLVLEDEFDGDALDPAWTVLRSPQVTVADGVLRWPTEAGDLGGTANDAGVLLRDAPDGDWVAETRLTIDLGTDEIRNYQQGGIVAYVDDDRWARLSHVAIWNTRQTEFGTELPYAGRLQYGGTIVGPPAETTWLRLAHRTDDAGEHEVQAFTSTDGRTWVAGGVWTFPAGSELSIGLVSHGGVGATAEFDYLRVFERAGRS</sequence>
<dbReference type="SUPFAM" id="SSF49899">
    <property type="entry name" value="Concanavalin A-like lectins/glucanases"/>
    <property type="match status" value="1"/>
</dbReference>
<name>A0A7W4UJT8_9CELL</name>
<organism evidence="8 9">
    <name type="scientific">Cellulomonas cellasea</name>
    <dbReference type="NCBI Taxonomy" id="43670"/>
    <lineage>
        <taxon>Bacteria</taxon>
        <taxon>Bacillati</taxon>
        <taxon>Actinomycetota</taxon>
        <taxon>Actinomycetes</taxon>
        <taxon>Micrococcales</taxon>
        <taxon>Cellulomonadaceae</taxon>
        <taxon>Cellulomonas</taxon>
    </lineage>
</organism>
<accession>A0A7W4UJT8</accession>
<keyword evidence="3" id="KW-0378">Hydrolase</keyword>
<feature type="region of interest" description="Disordered" evidence="7">
    <location>
        <begin position="85"/>
        <end position="104"/>
    </location>
</feature>
<feature type="site" description="Important for catalytic activity, responsible for pKa modulation of the active site Glu and correct orientation of both the proton donor and substrate" evidence="6">
    <location>
        <position position="258"/>
    </location>
</feature>
<dbReference type="Pfam" id="PF04616">
    <property type="entry name" value="Glyco_hydro_43"/>
    <property type="match status" value="1"/>
</dbReference>
<dbReference type="PANTHER" id="PTHR43301">
    <property type="entry name" value="ARABINAN ENDO-1,5-ALPHA-L-ARABINOSIDASE"/>
    <property type="match status" value="1"/>
</dbReference>
<dbReference type="InterPro" id="IPR023296">
    <property type="entry name" value="Glyco_hydro_beta-prop_sf"/>
</dbReference>
<proteinExistence type="inferred from homology"/>
<dbReference type="CDD" id="cd18616">
    <property type="entry name" value="GH43_ABN-like"/>
    <property type="match status" value="1"/>
</dbReference>
<feature type="compositionally biased region" description="Gly residues" evidence="7">
    <location>
        <begin position="89"/>
        <end position="98"/>
    </location>
</feature>
<dbReference type="InterPro" id="IPR006710">
    <property type="entry name" value="Glyco_hydro_43"/>
</dbReference>
<dbReference type="InterPro" id="IPR013320">
    <property type="entry name" value="ConA-like_dom_sf"/>
</dbReference>
<evidence type="ECO:0000256" key="7">
    <source>
        <dbReference type="SAM" id="MobiDB-lite"/>
    </source>
</evidence>
<evidence type="ECO:0000313" key="8">
    <source>
        <dbReference type="EMBL" id="MBB2925469.1"/>
    </source>
</evidence>
<dbReference type="AlphaFoldDB" id="A0A7W4UJT8"/>
<evidence type="ECO:0000256" key="4">
    <source>
        <dbReference type="ARBA" id="ARBA00023295"/>
    </source>
</evidence>
<evidence type="ECO:0000256" key="2">
    <source>
        <dbReference type="ARBA" id="ARBA00009865"/>
    </source>
</evidence>
<dbReference type="PANTHER" id="PTHR43301:SF3">
    <property type="entry name" value="ARABINAN ENDO-1,5-ALPHA-L-ARABINOSIDASE A-RELATED"/>
    <property type="match status" value="1"/>
</dbReference>
<feature type="active site" description="Proton donor" evidence="5">
    <location>
        <position position="306"/>
    </location>
</feature>
<protein>
    <submittedName>
        <fullName evidence="8">Regulation of enolase protein 1 (Concanavalin A-like superfamily)</fullName>
    </submittedName>
</protein>
<evidence type="ECO:0000256" key="3">
    <source>
        <dbReference type="ARBA" id="ARBA00022801"/>
    </source>
</evidence>
<dbReference type="Gene3D" id="2.60.120.200">
    <property type="match status" value="1"/>
</dbReference>
<dbReference type="InterPro" id="IPR050727">
    <property type="entry name" value="GH43_arabinanases"/>
</dbReference>
<dbReference type="EMBL" id="JACHVX010000010">
    <property type="protein sequence ID" value="MBB2925469.1"/>
    <property type="molecule type" value="Genomic_DNA"/>
</dbReference>
<evidence type="ECO:0000313" key="9">
    <source>
        <dbReference type="Proteomes" id="UP000518206"/>
    </source>
</evidence>
<dbReference type="GO" id="GO:0005975">
    <property type="term" value="P:carbohydrate metabolic process"/>
    <property type="evidence" value="ECO:0007669"/>
    <property type="project" value="InterPro"/>
</dbReference>
<comment type="similarity">
    <text evidence="2">Belongs to the glycosyl hydrolase 43 family.</text>
</comment>
<evidence type="ECO:0000256" key="5">
    <source>
        <dbReference type="PIRSR" id="PIRSR606710-1"/>
    </source>
</evidence>
<dbReference type="RefSeq" id="WP_221196859.1">
    <property type="nucleotide sequence ID" value="NZ_JACHVX010000010.1"/>
</dbReference>
<feature type="active site" description="Proton acceptor" evidence="5">
    <location>
        <position position="120"/>
    </location>
</feature>
<dbReference type="Gene3D" id="2.115.10.20">
    <property type="entry name" value="Glycosyl hydrolase domain, family 43"/>
    <property type="match status" value="1"/>
</dbReference>
<dbReference type="SUPFAM" id="SSF75005">
    <property type="entry name" value="Arabinanase/levansucrase/invertase"/>
    <property type="match status" value="1"/>
</dbReference>
<keyword evidence="4" id="KW-0326">Glycosidase</keyword>
<comment type="pathway">
    <text evidence="1">Glycan metabolism; L-arabinan degradation.</text>
</comment>
<evidence type="ECO:0000256" key="1">
    <source>
        <dbReference type="ARBA" id="ARBA00004834"/>
    </source>
</evidence>